<proteinExistence type="predicted"/>
<evidence type="ECO:0000256" key="3">
    <source>
        <dbReference type="SAM" id="MobiDB-lite"/>
    </source>
</evidence>
<dbReference type="GO" id="GO:0008270">
    <property type="term" value="F:zinc ion binding"/>
    <property type="evidence" value="ECO:0007669"/>
    <property type="project" value="UniProtKB-KW"/>
</dbReference>
<feature type="region of interest" description="Disordered" evidence="3">
    <location>
        <begin position="1498"/>
        <end position="1624"/>
    </location>
</feature>
<feature type="compositionally biased region" description="Polar residues" evidence="3">
    <location>
        <begin position="2141"/>
        <end position="2160"/>
    </location>
</feature>
<evidence type="ECO:0000259" key="4">
    <source>
        <dbReference type="PROSITE" id="PS50119"/>
    </source>
</evidence>
<feature type="region of interest" description="Disordered" evidence="3">
    <location>
        <begin position="964"/>
        <end position="986"/>
    </location>
</feature>
<dbReference type="InterPro" id="IPR000315">
    <property type="entry name" value="Znf_B-box"/>
</dbReference>
<dbReference type="EMBL" id="JAIZAY010000001">
    <property type="protein sequence ID" value="KAJ8049204.1"/>
    <property type="molecule type" value="Genomic_DNA"/>
</dbReference>
<feature type="region of interest" description="Disordered" evidence="3">
    <location>
        <begin position="2141"/>
        <end position="2165"/>
    </location>
</feature>
<evidence type="ECO:0000313" key="5">
    <source>
        <dbReference type="EMBL" id="KAJ8049204.1"/>
    </source>
</evidence>
<feature type="compositionally biased region" description="Basic and acidic residues" evidence="3">
    <location>
        <begin position="195"/>
        <end position="205"/>
    </location>
</feature>
<accession>A0A9Q1CRJ5</accession>
<keyword evidence="1" id="KW-0862">Zinc</keyword>
<protein>
    <recommendedName>
        <fullName evidence="4">B box-type domain-containing protein</fullName>
    </recommendedName>
</protein>
<feature type="compositionally biased region" description="Polar residues" evidence="3">
    <location>
        <begin position="233"/>
        <end position="266"/>
    </location>
</feature>
<dbReference type="SUPFAM" id="SSF57845">
    <property type="entry name" value="B-box zinc-binding domain"/>
    <property type="match status" value="1"/>
</dbReference>
<dbReference type="GO" id="GO:0061630">
    <property type="term" value="F:ubiquitin protein ligase activity"/>
    <property type="evidence" value="ECO:0007669"/>
    <property type="project" value="TreeGrafter"/>
</dbReference>
<dbReference type="PANTHER" id="PTHR25462">
    <property type="entry name" value="BONUS, ISOFORM C-RELATED"/>
    <property type="match status" value="1"/>
</dbReference>
<feature type="domain" description="B box-type" evidence="4">
    <location>
        <begin position="1278"/>
        <end position="1322"/>
    </location>
</feature>
<name>A0A9Q1CRJ5_HOLLE</name>
<feature type="coiled-coil region" evidence="2">
    <location>
        <begin position="308"/>
        <end position="339"/>
    </location>
</feature>
<organism evidence="5 6">
    <name type="scientific">Holothuria leucospilota</name>
    <name type="common">Black long sea cucumber</name>
    <name type="synonym">Mertensiothuria leucospilota</name>
    <dbReference type="NCBI Taxonomy" id="206669"/>
    <lineage>
        <taxon>Eukaryota</taxon>
        <taxon>Metazoa</taxon>
        <taxon>Echinodermata</taxon>
        <taxon>Eleutherozoa</taxon>
        <taxon>Echinozoa</taxon>
        <taxon>Holothuroidea</taxon>
        <taxon>Aspidochirotacea</taxon>
        <taxon>Aspidochirotida</taxon>
        <taxon>Holothuriidae</taxon>
        <taxon>Holothuria</taxon>
    </lineage>
</organism>
<dbReference type="SMART" id="SM00336">
    <property type="entry name" value="BBOX"/>
    <property type="match status" value="1"/>
</dbReference>
<evidence type="ECO:0000256" key="2">
    <source>
        <dbReference type="SAM" id="Coils"/>
    </source>
</evidence>
<dbReference type="InterPro" id="IPR047153">
    <property type="entry name" value="TRIM45/56/19-like"/>
</dbReference>
<dbReference type="PROSITE" id="PS50119">
    <property type="entry name" value="ZF_BBOX"/>
    <property type="match status" value="1"/>
</dbReference>
<dbReference type="PANTHER" id="PTHR25462:SF296">
    <property type="entry name" value="MEIOTIC P26, ISOFORM F"/>
    <property type="match status" value="1"/>
</dbReference>
<keyword evidence="6" id="KW-1185">Reference proteome</keyword>
<feature type="region of interest" description="Disordered" evidence="3">
    <location>
        <begin position="519"/>
        <end position="547"/>
    </location>
</feature>
<comment type="caution">
    <text evidence="5">The sequence shown here is derived from an EMBL/GenBank/DDBJ whole genome shotgun (WGS) entry which is preliminary data.</text>
</comment>
<feature type="compositionally biased region" description="Basic and acidic residues" evidence="3">
    <location>
        <begin position="970"/>
        <end position="979"/>
    </location>
</feature>
<gene>
    <name evidence="5" type="ORF">HOLleu_01833</name>
</gene>
<dbReference type="Gene3D" id="3.30.160.60">
    <property type="entry name" value="Classic Zinc Finger"/>
    <property type="match status" value="1"/>
</dbReference>
<feature type="region of interest" description="Disordered" evidence="3">
    <location>
        <begin position="191"/>
        <end position="281"/>
    </location>
</feature>
<dbReference type="CDD" id="cd19756">
    <property type="entry name" value="Bbox2"/>
    <property type="match status" value="1"/>
</dbReference>
<feature type="compositionally biased region" description="Low complexity" evidence="3">
    <location>
        <begin position="519"/>
        <end position="532"/>
    </location>
</feature>
<evidence type="ECO:0000256" key="1">
    <source>
        <dbReference type="PROSITE-ProRule" id="PRU00024"/>
    </source>
</evidence>
<keyword evidence="1" id="KW-0863">Zinc-finger</keyword>
<feature type="region of interest" description="Disordered" evidence="3">
    <location>
        <begin position="2081"/>
        <end position="2115"/>
    </location>
</feature>
<sequence>MERGDHVIPNHHCIPMSQYCEQKSNKIRNLLHGAMQHKTKYDEIKLKWETYLGSLETQFGNIKTEIRLTKQNLLKQMDLAEQSLLKKAESAKTGNETAIKSAKESHEQRFSGTYDQLDEKCQSLLQKLSNQIIGDEHAFQECHNLLNTLREDLTNFDKEDLLEINFTFVPSRTCYLGEVMVPKDADYILGSTSKSTERKNEEQPAHKRKRTTDNDTESLQIKREHKDPYVVSNDGNKPSSDIKTEPTSTSGFNGSSHVTNPGSTSRPVVASGVTGRSSYRSCGPWKDRKTVSYKMKHDQVKLKWDTHMTSLEGEFGKLKNEIRLTKRRLLQQMDLAEQSLLKTANIAKSRKETAIKCTMDSYEQKFLAIYRQLNEKCQFLLMKLANLNICDNEEFQECKNLLNNLQRELINFDKENLLEITFSFLPSETCFIGELVIAPEDADYILGHNSESVCGEETRSNVQKRKRIDTGISLPPDKLEEGKSQKMIESVNRSGIDVRIAGTSAVGVNTARAFIEGSSSSSDFTGHSSTDTNFLSPSSFHRVKGRSPIREKIANSKSAISALDVEKTSVPRDSNSKGNIVVDLCCAGIVWVKKDWLIEVSKMTVFIKIKHHKISDRSQLRPDNIVSCNQNMDDVELRVCPKIYSPDCSFIVAFKNQIAIISLKGLIVPEVTWVIIPSDFAILAISWRKHPSQFVTIVKESNKVSLMRGKADGSASTKYELRTLSSIDFYRDYPFDVSFSDEFSICNMLSCPALFFSSFWQKTPTRQVMAPSSLNDAKPVSVLVKDDKREWLVLWKGKSQSNVLEEAKKHKTWYDKINSKWSVHFSSTEGEFDELKNEIVLTKQRLLQQLDLDEQLQQEAVEIEKAKLETAIRVLQCTHEQTFVGVYQQLKEKLQFLLRNPSTQNSKDNEAVFEECHKLSNNLHQVLSKFEEEDMLGINVTFVPLKDCFLGKVVVPHDDHCLTDSTVDSSHPKVREEPTRKRKQTDSDTMIAISIKKEKIKNSEGKLDPCIRKISRASTSNTNANRLSQDGTNKPALAAEAKLSNQDGPSTSAVNTNFTHSNKNVNIKSTVKTYAQQANGHDTAFKLCKNLLSSDSHRQLPGTSYFLQAQASSVSVNNDPAHNSRQHITVDTRCSGIIWADTEWLFEVTTTKASIKVKHHKLSDGSQLCSNTIINCNQPIQNKEIRVCPKIYSPNGSFLLAFKDQIAIISLQEMKLGDVSWHRIPNTFVILAIAWRKDPSNYVAIVKGPDGRVIAKLSTPLEDTYFHWSNYPRTFIKNKMDSCSKHGNVQCRFFCTTCSVPVCHVCMERGDHVIPNHKCIPMSQYCEKKSNEIRDLLHGATQHKTKYDQIKLKWDTHLSSLEGEFGKLKTEIRLTKQNLLQQMDLAEQSLLKTAGIAKTRKETAVKSTKESHEQRFSGTYHQLVGKCQSLLRKLSNQIIGDEHAFQECHNLLNTLQEDLTNFDKEDLLGINFTFVPSKTCYLGEVIAPKDADYILGSTLKSPKRESGEQPAQKKRKTTDNDTESPQIKQEHKDPYVVSNDGNNPSSDIKTEPTSTSGFNGSSHVTNPGSTSIPGSSRSGHSVTANASTSKATHNMSSSASFQSPNASCTLPPRSPTQKSLNEKGGLGISAKKESNALLSVNNLQVINVDSQCCGIVWADNDWLFEILTTKSFITIKQHKTSDLGLLQSSMNIKCNQSMEGVGVYVCPKLYPPDYSLVLGFNDQVAIIRLKGSKEVTWRKIPNQFSIKAISWGKDPSSYVAIVKGPGGKVSLIKDVARNSGKPEFEVRDLSKISFQLCHPFDISSNSEFAICNTLSNRILYFSSLSEPAPTKEVVGPPCLIDAKPVSLLVKDDQKEWIALWKGMSPPDKRLKWAIVRYNVNFIPLATVTEYKYTNSYDEPKAFSVCGNKLAVLHNNLRIHKIKYDQVKWKWDSHLSSLEGEFGKLKNEIRLTKQHLLQQMDLAEQSLMKTAGIAKSRKETAIKCTKDSHEQNFLAIYRKLNEKCQFLLRKLANLNFDVKEDFQECQNLLNNLQKELINFQKEDLLGITFTFLPSKACFIGEVIAPKDADYVLGQDSESVCGDETRSKAQKRLRTDTGISVPPGKLEEGKSQRMSESVNRSGIEVRIAGTSAVGVNTASAVNEGSTSSDVTGHSSTDTNFLSPGSFRQVRGRSPIREKIGNSKSAVSALEVEKTSVSRVSNSKGNIVVDLCCDGIVWVEKDWLLEVSTTKVSIRIKHHKISDRSQLRPDNIISCNQNMDNVELHVCPKIYSPDCSFIVAFKNQIAIISLKGLRGREVTWGRIPSSFAILAISWRKHPSQFVAIVKGSDDQVGLMRAIEDGSASPTYEVRTLSNIDFYRNHPFDVSSNEEFAICNTLSCQTLFFSNLGQIIPTRQVIAPCLNDGKPISVLVKDDKREWLVLWKGKSSSNGELKWAVGRYNASFLLLSIVMQKSYKKMHEEPKAFSVHGNKLAVLHNNLEVVFYKELSSVDNAS</sequence>
<keyword evidence="2" id="KW-0175">Coiled coil</keyword>
<dbReference type="Proteomes" id="UP001152320">
    <property type="component" value="Chromosome 1"/>
</dbReference>
<feature type="coiled-coil region" evidence="2">
    <location>
        <begin position="1996"/>
        <end position="2041"/>
    </location>
</feature>
<dbReference type="Pfam" id="PF00643">
    <property type="entry name" value="zf-B_box"/>
    <property type="match status" value="1"/>
</dbReference>
<feature type="compositionally biased region" description="Polar residues" evidence="3">
    <location>
        <begin position="1539"/>
        <end position="1595"/>
    </location>
</feature>
<evidence type="ECO:0000313" key="6">
    <source>
        <dbReference type="Proteomes" id="UP001152320"/>
    </source>
</evidence>
<reference evidence="5" key="1">
    <citation type="submission" date="2021-10" db="EMBL/GenBank/DDBJ databases">
        <title>Tropical sea cucumber genome reveals ecological adaptation and Cuvierian tubules defense mechanism.</title>
        <authorList>
            <person name="Chen T."/>
        </authorList>
    </citation>
    <scope>NUCLEOTIDE SEQUENCE</scope>
    <source>
        <strain evidence="5">Nanhai2018</strain>
        <tissue evidence="5">Muscle</tissue>
    </source>
</reference>
<keyword evidence="1" id="KW-0479">Metal-binding</keyword>
<feature type="compositionally biased region" description="Low complexity" evidence="3">
    <location>
        <begin position="1596"/>
        <end position="1607"/>
    </location>
</feature>